<comment type="caution">
    <text evidence="1">The sequence shown here is derived from an EMBL/GenBank/DDBJ whole genome shotgun (WGS) entry which is preliminary data.</text>
</comment>
<evidence type="ECO:0000313" key="1">
    <source>
        <dbReference type="EMBL" id="KAH1065067.1"/>
    </source>
</evidence>
<dbReference type="AlphaFoldDB" id="A0A9D3UZV6"/>
<dbReference type="OrthoDB" id="10575809at2759"/>
<dbReference type="EMBL" id="JAIQCV010000009">
    <property type="protein sequence ID" value="KAH1065067.1"/>
    <property type="molecule type" value="Genomic_DNA"/>
</dbReference>
<sequence length="110" mass="12629">MGFSNRAAGSKISTSAKAAQNCVCVVLPKIPRTLLQTQQTKNLTGLQDPEASHSLLSVIRKLRGILPKESQVRILTEGTYRGKRRCTSSRKRWVQQRWKKQRIWWSPRKL</sequence>
<dbReference type="Proteomes" id="UP000828251">
    <property type="component" value="Unassembled WGS sequence"/>
</dbReference>
<evidence type="ECO:0000313" key="2">
    <source>
        <dbReference type="Proteomes" id="UP000828251"/>
    </source>
</evidence>
<organism evidence="1 2">
    <name type="scientific">Gossypium stocksii</name>
    <dbReference type="NCBI Taxonomy" id="47602"/>
    <lineage>
        <taxon>Eukaryota</taxon>
        <taxon>Viridiplantae</taxon>
        <taxon>Streptophyta</taxon>
        <taxon>Embryophyta</taxon>
        <taxon>Tracheophyta</taxon>
        <taxon>Spermatophyta</taxon>
        <taxon>Magnoliopsida</taxon>
        <taxon>eudicotyledons</taxon>
        <taxon>Gunneridae</taxon>
        <taxon>Pentapetalae</taxon>
        <taxon>rosids</taxon>
        <taxon>malvids</taxon>
        <taxon>Malvales</taxon>
        <taxon>Malvaceae</taxon>
        <taxon>Malvoideae</taxon>
        <taxon>Gossypium</taxon>
    </lineage>
</organism>
<keyword evidence="2" id="KW-1185">Reference proteome</keyword>
<protein>
    <submittedName>
        <fullName evidence="1">Uncharacterized protein</fullName>
    </submittedName>
</protein>
<name>A0A9D3UZV6_9ROSI</name>
<reference evidence="1 2" key="1">
    <citation type="journal article" date="2021" name="Plant Biotechnol. J.">
        <title>Multi-omics assisted identification of the key and species-specific regulatory components of drought-tolerant mechanisms in Gossypium stocksii.</title>
        <authorList>
            <person name="Yu D."/>
            <person name="Ke L."/>
            <person name="Zhang D."/>
            <person name="Wu Y."/>
            <person name="Sun Y."/>
            <person name="Mei J."/>
            <person name="Sun J."/>
            <person name="Sun Y."/>
        </authorList>
    </citation>
    <scope>NUCLEOTIDE SEQUENCE [LARGE SCALE GENOMIC DNA]</scope>
    <source>
        <strain evidence="2">cv. E1</strain>
        <tissue evidence="1">Leaf</tissue>
    </source>
</reference>
<gene>
    <name evidence="1" type="ORF">J1N35_030054</name>
</gene>
<proteinExistence type="predicted"/>
<accession>A0A9D3UZV6</accession>